<dbReference type="InterPro" id="IPR025421">
    <property type="entry name" value="DUF4148"/>
</dbReference>
<evidence type="ECO:0000313" key="4">
    <source>
        <dbReference type="Proteomes" id="UP000189627"/>
    </source>
</evidence>
<feature type="chain" id="PRO_5012143364" evidence="2">
    <location>
        <begin position="23"/>
        <end position="90"/>
    </location>
</feature>
<organism evidence="3 4">
    <name type="scientific">Cupriavidus necator</name>
    <name type="common">Alcaligenes eutrophus</name>
    <name type="synonym">Ralstonia eutropha</name>
    <dbReference type="NCBI Taxonomy" id="106590"/>
    <lineage>
        <taxon>Bacteria</taxon>
        <taxon>Pseudomonadati</taxon>
        <taxon>Pseudomonadota</taxon>
        <taxon>Betaproteobacteria</taxon>
        <taxon>Burkholderiales</taxon>
        <taxon>Burkholderiaceae</taxon>
        <taxon>Cupriavidus</taxon>
    </lineage>
</organism>
<dbReference type="Proteomes" id="UP000189627">
    <property type="component" value="Chromosome 1"/>
</dbReference>
<evidence type="ECO:0000256" key="2">
    <source>
        <dbReference type="SAM" id="SignalP"/>
    </source>
</evidence>
<evidence type="ECO:0000256" key="1">
    <source>
        <dbReference type="SAM" id="MobiDB-lite"/>
    </source>
</evidence>
<feature type="region of interest" description="Disordered" evidence="1">
    <location>
        <begin position="70"/>
        <end position="90"/>
    </location>
</feature>
<reference evidence="4" key="1">
    <citation type="submission" date="2017-02" db="EMBL/GenBank/DDBJ databases">
        <title>Complete genome sequence of Cupriavidus necator strain NH9, a 3-chlorobenzoate degrader.</title>
        <authorList>
            <person name="Moriuchi R."/>
            <person name="Dohra H."/>
            <person name="Ogawa N."/>
        </authorList>
    </citation>
    <scope>NUCLEOTIDE SEQUENCE [LARGE SCALE GENOMIC DNA]</scope>
    <source>
        <strain evidence="4">NH9</strain>
    </source>
</reference>
<protein>
    <submittedName>
        <fullName evidence="3">DUF4148 domain-containing protein</fullName>
    </submittedName>
</protein>
<dbReference type="AlphaFoldDB" id="A0A1U9UNQ7"/>
<gene>
    <name evidence="3" type="ORF">BJN34_10270</name>
</gene>
<dbReference type="EMBL" id="CP017757">
    <property type="protein sequence ID" value="AQV94273.1"/>
    <property type="molecule type" value="Genomic_DNA"/>
</dbReference>
<dbReference type="RefSeq" id="WP_078198547.1">
    <property type="nucleotide sequence ID" value="NZ_CP017757.2"/>
</dbReference>
<accession>A0A1U9UNQ7</accession>
<name>A0A1U9UNQ7_CUPNE</name>
<proteinExistence type="predicted"/>
<dbReference type="Pfam" id="PF13663">
    <property type="entry name" value="DUF4148"/>
    <property type="match status" value="1"/>
</dbReference>
<evidence type="ECO:0000313" key="3">
    <source>
        <dbReference type="EMBL" id="AQV94273.1"/>
    </source>
</evidence>
<sequence length="90" mass="9111">MKSMINALIAASVVATPVVAFAEQSSAPVTRAQVRAELAQLQKAGYQAAAPGPYYPANLQTAMARVAGQSSIEKGAASKADPSAVGPSRP</sequence>
<dbReference type="KEGG" id="cuh:BJN34_10270"/>
<keyword evidence="2" id="KW-0732">Signal</keyword>
<dbReference type="OrthoDB" id="9111896at2"/>
<feature type="signal peptide" evidence="2">
    <location>
        <begin position="1"/>
        <end position="22"/>
    </location>
</feature>